<evidence type="ECO:0000256" key="1">
    <source>
        <dbReference type="ARBA" id="ARBA00010457"/>
    </source>
</evidence>
<keyword evidence="2" id="KW-0186">Copper</keyword>
<dbReference type="KEGG" id="emar:D1013_10490"/>
<keyword evidence="2" id="KW-0862">Zinc</keyword>
<proteinExistence type="inferred from homology"/>
<evidence type="ECO:0000256" key="3">
    <source>
        <dbReference type="SAM" id="Coils"/>
    </source>
</evidence>
<evidence type="ECO:0000259" key="4">
    <source>
        <dbReference type="Pfam" id="PF00080"/>
    </source>
</evidence>
<gene>
    <name evidence="5" type="ORF">D1013_10490</name>
</gene>
<dbReference type="InterPro" id="IPR036423">
    <property type="entry name" value="SOD-like_Cu/Zn_dom_sf"/>
</dbReference>
<keyword evidence="6" id="KW-1185">Reference proteome</keyword>
<dbReference type="Gene3D" id="2.60.40.200">
    <property type="entry name" value="Superoxide dismutase, copper/zinc binding domain"/>
    <property type="match status" value="1"/>
</dbReference>
<name>A0A3G2L682_9FLAO</name>
<accession>A0A3G2L682</accession>
<dbReference type="Pfam" id="PF00080">
    <property type="entry name" value="Sod_Cu"/>
    <property type="match status" value="1"/>
</dbReference>
<dbReference type="EMBL" id="CP032050">
    <property type="protein sequence ID" value="AYN67769.1"/>
    <property type="molecule type" value="Genomic_DNA"/>
</dbReference>
<dbReference type="RefSeq" id="WP_121848785.1">
    <property type="nucleotide sequence ID" value="NZ_CP032050.1"/>
</dbReference>
<comment type="similarity">
    <text evidence="1 2">Belongs to the Cu-Zn superoxide dismutase family.</text>
</comment>
<organism evidence="5 6">
    <name type="scientific">Euzebyella marina</name>
    <dbReference type="NCBI Taxonomy" id="1761453"/>
    <lineage>
        <taxon>Bacteria</taxon>
        <taxon>Pseudomonadati</taxon>
        <taxon>Bacteroidota</taxon>
        <taxon>Flavobacteriia</taxon>
        <taxon>Flavobacteriales</taxon>
        <taxon>Flavobacteriaceae</taxon>
        <taxon>Euzebyella</taxon>
    </lineage>
</organism>
<evidence type="ECO:0000256" key="2">
    <source>
        <dbReference type="RuleBase" id="RU000393"/>
    </source>
</evidence>
<dbReference type="EC" id="1.15.1.1" evidence="2"/>
<keyword evidence="2" id="KW-0479">Metal-binding</keyword>
<sequence>MNRIKITFLAAGLIALASCKEVKKESEEAGDAMQNEMEKMEETASEMKADAMGNTLTLAMNSASDSDVKGEVTFTEEDGEVKMKAIFTGLSQGDHAIHLHETADCSAHDGKSAGGHWNPTDQPHGKWGDEKGYHKGDIGNFVADEDGNATVDFETDEWCMGCDDENKNIIGKAVIVHQGTDDYTSQPSGDAGARVACTPIAK</sequence>
<dbReference type="PROSITE" id="PS51257">
    <property type="entry name" value="PROKAR_LIPOPROTEIN"/>
    <property type="match status" value="1"/>
</dbReference>
<comment type="function">
    <text evidence="2">Destroys radicals which are normally produced within the cells and which are toxic to biological systems.</text>
</comment>
<comment type="cofactor">
    <cofactor evidence="2">
        <name>Zn(2+)</name>
        <dbReference type="ChEBI" id="CHEBI:29105"/>
    </cofactor>
    <text evidence="2">Binds 1 zinc ion per subunit.</text>
</comment>
<protein>
    <recommendedName>
        <fullName evidence="2">Superoxide dismutase [Cu-Zn]</fullName>
        <ecNumber evidence="2">1.15.1.1</ecNumber>
    </recommendedName>
</protein>
<dbReference type="SUPFAM" id="SSF49329">
    <property type="entry name" value="Cu,Zn superoxide dismutase-like"/>
    <property type="match status" value="1"/>
</dbReference>
<dbReference type="InterPro" id="IPR018152">
    <property type="entry name" value="SOD_Cu/Zn_BS"/>
</dbReference>
<comment type="cofactor">
    <cofactor evidence="2">
        <name>Cu cation</name>
        <dbReference type="ChEBI" id="CHEBI:23378"/>
    </cofactor>
    <text evidence="2">Binds 1 copper ion per subunit.</text>
</comment>
<dbReference type="OrthoDB" id="9792957at2"/>
<dbReference type="PROSITE" id="PS00332">
    <property type="entry name" value="SOD_CU_ZN_2"/>
    <property type="match status" value="1"/>
</dbReference>
<feature type="domain" description="Superoxide dismutase copper/zinc binding" evidence="4">
    <location>
        <begin position="68"/>
        <end position="199"/>
    </location>
</feature>
<reference evidence="5 6" key="1">
    <citation type="submission" date="2018-08" db="EMBL/GenBank/DDBJ databases">
        <title>The reduced genetic potential of extracellular carbohydrate catabolism in Euzebyella marina RN62, a Flavobacteriia bacterium isolated from the hadal water.</title>
        <authorList>
            <person name="Xue C."/>
        </authorList>
    </citation>
    <scope>NUCLEOTIDE SEQUENCE [LARGE SCALE GENOMIC DNA]</scope>
    <source>
        <strain evidence="5 6">RN62</strain>
    </source>
</reference>
<keyword evidence="3" id="KW-0175">Coiled coil</keyword>
<dbReference type="CDD" id="cd00305">
    <property type="entry name" value="Cu-Zn_Superoxide_Dismutase"/>
    <property type="match status" value="1"/>
</dbReference>
<dbReference type="InterPro" id="IPR024134">
    <property type="entry name" value="SOD_Cu/Zn_/chaperone"/>
</dbReference>
<keyword evidence="2" id="KW-0560">Oxidoreductase</keyword>
<evidence type="ECO:0000313" key="6">
    <source>
        <dbReference type="Proteomes" id="UP000276309"/>
    </source>
</evidence>
<dbReference type="GO" id="GO:0004784">
    <property type="term" value="F:superoxide dismutase activity"/>
    <property type="evidence" value="ECO:0007669"/>
    <property type="project" value="UniProtKB-EC"/>
</dbReference>
<comment type="catalytic activity">
    <reaction evidence="2">
        <text>2 superoxide + 2 H(+) = H2O2 + O2</text>
        <dbReference type="Rhea" id="RHEA:20696"/>
        <dbReference type="ChEBI" id="CHEBI:15378"/>
        <dbReference type="ChEBI" id="CHEBI:15379"/>
        <dbReference type="ChEBI" id="CHEBI:16240"/>
        <dbReference type="ChEBI" id="CHEBI:18421"/>
        <dbReference type="EC" id="1.15.1.1"/>
    </reaction>
</comment>
<dbReference type="PANTHER" id="PTHR10003">
    <property type="entry name" value="SUPEROXIDE DISMUTASE CU-ZN -RELATED"/>
    <property type="match status" value="1"/>
</dbReference>
<dbReference type="Proteomes" id="UP000276309">
    <property type="component" value="Chromosome"/>
</dbReference>
<feature type="coiled-coil region" evidence="3">
    <location>
        <begin position="19"/>
        <end position="50"/>
    </location>
</feature>
<dbReference type="GO" id="GO:0005507">
    <property type="term" value="F:copper ion binding"/>
    <property type="evidence" value="ECO:0007669"/>
    <property type="project" value="InterPro"/>
</dbReference>
<evidence type="ECO:0000313" key="5">
    <source>
        <dbReference type="EMBL" id="AYN67769.1"/>
    </source>
</evidence>
<dbReference type="InterPro" id="IPR001424">
    <property type="entry name" value="SOD_Cu_Zn_dom"/>
</dbReference>
<dbReference type="AlphaFoldDB" id="A0A3G2L682"/>